<accession>A0A1W2H7L6</accession>
<sequence length="214" mass="24888">MKKEVWLIVLGILITGNLSAQNFDEWWRQKQTKKRYLLEQIAALKVYTNTAWKCYETARAGLGVIGETKEGDFNIHSEHFGKLRKISPTVASYSRLAEIIKLQAGLVSLRSRNSGMDMEFLDNREREFAMRFFTRTITESVVNLSLLTSLLTDSTVEMTDRERLDRIEGIYAEMLETYSFALILDQDLRGLSGERRKEQDEIKRMEENYGIVER</sequence>
<dbReference type="RefSeq" id="WP_084121680.1">
    <property type="nucleotide sequence ID" value="NZ_LT838813.1"/>
</dbReference>
<name>A0A1W2H7L6_9BACT</name>
<keyword evidence="2" id="KW-1185">Reference proteome</keyword>
<gene>
    <name evidence="1" type="ORF">SAMN00777080_3542</name>
</gene>
<evidence type="ECO:0000313" key="1">
    <source>
        <dbReference type="EMBL" id="SMD44905.1"/>
    </source>
</evidence>
<dbReference type="EMBL" id="LT838813">
    <property type="protein sequence ID" value="SMD44905.1"/>
    <property type="molecule type" value="Genomic_DNA"/>
</dbReference>
<dbReference type="Proteomes" id="UP000192333">
    <property type="component" value="Chromosome I"/>
</dbReference>
<evidence type="ECO:0000313" key="2">
    <source>
        <dbReference type="Proteomes" id="UP000192333"/>
    </source>
</evidence>
<organism evidence="1 2">
    <name type="scientific">Aquiflexum balticum DSM 16537</name>
    <dbReference type="NCBI Taxonomy" id="758820"/>
    <lineage>
        <taxon>Bacteria</taxon>
        <taxon>Pseudomonadati</taxon>
        <taxon>Bacteroidota</taxon>
        <taxon>Cytophagia</taxon>
        <taxon>Cytophagales</taxon>
        <taxon>Cyclobacteriaceae</taxon>
        <taxon>Aquiflexum</taxon>
    </lineage>
</organism>
<protein>
    <submittedName>
        <fullName evidence="1">Uncharacterized protein</fullName>
    </submittedName>
</protein>
<reference evidence="2" key="1">
    <citation type="submission" date="2017-04" db="EMBL/GenBank/DDBJ databases">
        <authorList>
            <person name="Varghese N."/>
            <person name="Submissions S."/>
        </authorList>
    </citation>
    <scope>NUCLEOTIDE SEQUENCE [LARGE SCALE GENOMIC DNA]</scope>
    <source>
        <strain evidence="2">DSM 16537</strain>
    </source>
</reference>
<dbReference type="OrthoDB" id="673795at2"/>
<proteinExistence type="predicted"/>
<dbReference type="STRING" id="758820.SAMN00777080_3542"/>
<dbReference type="AlphaFoldDB" id="A0A1W2H7L6"/>